<keyword evidence="9 10" id="KW-0573">Peptidoglycan synthesis</keyword>
<dbReference type="InterPro" id="IPR013221">
    <property type="entry name" value="Mur_ligase_cen"/>
</dbReference>
<keyword evidence="8 9" id="KW-0131">Cell cycle</keyword>
<comment type="catalytic activity">
    <reaction evidence="9 10">
        <text>UDP-N-acetyl-alpha-D-muramoyl-L-alanine + D-glutamate + ATP = UDP-N-acetyl-alpha-D-muramoyl-L-alanyl-D-glutamate + ADP + phosphate + H(+)</text>
        <dbReference type="Rhea" id="RHEA:16429"/>
        <dbReference type="ChEBI" id="CHEBI:15378"/>
        <dbReference type="ChEBI" id="CHEBI:29986"/>
        <dbReference type="ChEBI" id="CHEBI:30616"/>
        <dbReference type="ChEBI" id="CHEBI:43474"/>
        <dbReference type="ChEBI" id="CHEBI:83898"/>
        <dbReference type="ChEBI" id="CHEBI:83900"/>
        <dbReference type="ChEBI" id="CHEBI:456216"/>
        <dbReference type="EC" id="6.3.2.9"/>
    </reaction>
</comment>
<comment type="subcellular location">
    <subcellularLocation>
        <location evidence="1 9 10">Cytoplasm</location>
    </subcellularLocation>
</comment>
<dbReference type="Pfam" id="PF08245">
    <property type="entry name" value="Mur_ligase_M"/>
    <property type="match status" value="1"/>
</dbReference>
<comment type="caution">
    <text evidence="13">The sequence shown here is derived from an EMBL/GenBank/DDBJ whole genome shotgun (WGS) entry which is preliminary data.</text>
</comment>
<dbReference type="SUPFAM" id="SSF53623">
    <property type="entry name" value="MurD-like peptide ligases, catalytic domain"/>
    <property type="match status" value="1"/>
</dbReference>
<dbReference type="Gene3D" id="3.90.190.20">
    <property type="entry name" value="Mur ligase, C-terminal domain"/>
    <property type="match status" value="1"/>
</dbReference>
<sequence>MKQLAILGAGESGLGAALLAKREGYGVWVSDMGAISSSRKEALIEAGIGFEEGGHDEAKILSSDLIIKSPGIPDKAPLIKKAHEEGIPVIDELEFACHYSAGKVIAITGTNGKTTTTLLTYHLLKEAGLDVGLAGNVGKSWAGQLVEKDHDWWVIETSSFQIDGFMCFRPNIAVLTNITPDHLDRYEYQLDNYIMSKMGLFKMMTSRDKAIYYKEDLLSQKGLQIKPAKASAFWISLEEKQEKGGFSDGELLIINAADKTAKIPVSGLSIQGKHNILNSLFAGTAALLAGLTEEQLIAGFKTFKNAPHRMELIRTVDGVRFVNDSKGTNVESTYYALGSYTDPMIWIAGGVDKGNDYTVLYDLVKDGKVKALICLGTDNEKLKKAFAGSISEIRETQDIREAVLWGQQLAAKGEVVLLSPACASFDLFKNYEDRGEQFRSAVLNLNENQEV</sequence>
<dbReference type="InterPro" id="IPR018109">
    <property type="entry name" value="Folylpolyglutamate_synth_CS"/>
</dbReference>
<dbReference type="Pfam" id="PF02875">
    <property type="entry name" value="Mur_ligase_C"/>
    <property type="match status" value="1"/>
</dbReference>
<keyword evidence="5 9" id="KW-0132">Cell division</keyword>
<dbReference type="Gene3D" id="3.40.1190.10">
    <property type="entry name" value="Mur-like, catalytic domain"/>
    <property type="match status" value="1"/>
</dbReference>
<keyword evidence="9 10" id="KW-0961">Cell wall biogenesis/degradation</keyword>
<dbReference type="SUPFAM" id="SSF51984">
    <property type="entry name" value="MurCD N-terminal domain"/>
    <property type="match status" value="1"/>
</dbReference>
<evidence type="ECO:0000256" key="10">
    <source>
        <dbReference type="RuleBase" id="RU003664"/>
    </source>
</evidence>
<evidence type="ECO:0000256" key="4">
    <source>
        <dbReference type="ARBA" id="ARBA00022598"/>
    </source>
</evidence>
<evidence type="ECO:0000256" key="7">
    <source>
        <dbReference type="ARBA" id="ARBA00022840"/>
    </source>
</evidence>
<protein>
    <recommendedName>
        <fullName evidence="9 10">UDP-N-acetylmuramoylalanine--D-glutamate ligase</fullName>
        <ecNumber evidence="9 10">6.3.2.9</ecNumber>
    </recommendedName>
    <alternativeName>
        <fullName evidence="9">D-glutamic acid-adding enzyme</fullName>
    </alternativeName>
    <alternativeName>
        <fullName evidence="9">UDP-N-acetylmuramoyl-L-alanyl-D-glutamate synthetase</fullName>
    </alternativeName>
</protein>
<evidence type="ECO:0000256" key="5">
    <source>
        <dbReference type="ARBA" id="ARBA00022618"/>
    </source>
</evidence>
<comment type="similarity">
    <text evidence="9">Belongs to the MurCDEF family.</text>
</comment>
<evidence type="ECO:0000259" key="12">
    <source>
        <dbReference type="Pfam" id="PF08245"/>
    </source>
</evidence>
<dbReference type="InterPro" id="IPR004101">
    <property type="entry name" value="Mur_ligase_C"/>
</dbReference>
<comment type="function">
    <text evidence="9 10">Cell wall formation. Catalyzes the addition of glutamate to the nucleotide precursor UDP-N-acetylmuramoyl-L-alanine (UMA).</text>
</comment>
<dbReference type="NCBIfam" id="TIGR01087">
    <property type="entry name" value="murD"/>
    <property type="match status" value="1"/>
</dbReference>
<evidence type="ECO:0000256" key="1">
    <source>
        <dbReference type="ARBA" id="ARBA00004496"/>
    </source>
</evidence>
<dbReference type="EMBL" id="JBHSKS010000005">
    <property type="protein sequence ID" value="MFC5191793.1"/>
    <property type="molecule type" value="Genomic_DNA"/>
</dbReference>
<dbReference type="PROSITE" id="PS01011">
    <property type="entry name" value="FOLYLPOLYGLU_SYNT_1"/>
    <property type="match status" value="1"/>
</dbReference>
<evidence type="ECO:0000313" key="13">
    <source>
        <dbReference type="EMBL" id="MFC5191793.1"/>
    </source>
</evidence>
<evidence type="ECO:0000256" key="9">
    <source>
        <dbReference type="HAMAP-Rule" id="MF_00639"/>
    </source>
</evidence>
<reference evidence="14" key="1">
    <citation type="journal article" date="2019" name="Int. J. Syst. Evol. Microbiol.">
        <title>The Global Catalogue of Microorganisms (GCM) 10K type strain sequencing project: providing services to taxonomists for standard genome sequencing and annotation.</title>
        <authorList>
            <consortium name="The Broad Institute Genomics Platform"/>
            <consortium name="The Broad Institute Genome Sequencing Center for Infectious Disease"/>
            <person name="Wu L."/>
            <person name="Ma J."/>
        </authorList>
    </citation>
    <scope>NUCLEOTIDE SEQUENCE [LARGE SCALE GENOMIC DNA]</scope>
    <source>
        <strain evidence="14">CGMCC 1.7030</strain>
    </source>
</reference>
<feature type="domain" description="Mur ligase central" evidence="12">
    <location>
        <begin position="107"/>
        <end position="285"/>
    </location>
</feature>
<evidence type="ECO:0000313" key="14">
    <source>
        <dbReference type="Proteomes" id="UP001596163"/>
    </source>
</evidence>
<dbReference type="GO" id="GO:0008764">
    <property type="term" value="F:UDP-N-acetylmuramoylalanine-D-glutamate ligase activity"/>
    <property type="evidence" value="ECO:0007669"/>
    <property type="project" value="UniProtKB-EC"/>
</dbReference>
<organism evidence="13 14">
    <name type="scientific">Algoriphagus aquatilis</name>
    <dbReference type="NCBI Taxonomy" id="490186"/>
    <lineage>
        <taxon>Bacteria</taxon>
        <taxon>Pseudomonadati</taxon>
        <taxon>Bacteroidota</taxon>
        <taxon>Cytophagia</taxon>
        <taxon>Cytophagales</taxon>
        <taxon>Cyclobacteriaceae</taxon>
        <taxon>Algoriphagus</taxon>
    </lineage>
</organism>
<dbReference type="Proteomes" id="UP001596163">
    <property type="component" value="Unassembled WGS sequence"/>
</dbReference>
<proteinExistence type="inferred from homology"/>
<dbReference type="InterPro" id="IPR036615">
    <property type="entry name" value="Mur_ligase_C_dom_sf"/>
</dbReference>
<dbReference type="PANTHER" id="PTHR43692">
    <property type="entry name" value="UDP-N-ACETYLMURAMOYLALANINE--D-GLUTAMATE LIGASE"/>
    <property type="match status" value="1"/>
</dbReference>
<dbReference type="EC" id="6.3.2.9" evidence="9 10"/>
<dbReference type="HAMAP" id="MF_00639">
    <property type="entry name" value="MurD"/>
    <property type="match status" value="1"/>
</dbReference>
<keyword evidence="4 9" id="KW-0436">Ligase</keyword>
<evidence type="ECO:0000256" key="2">
    <source>
        <dbReference type="ARBA" id="ARBA00004752"/>
    </source>
</evidence>
<keyword evidence="7 9" id="KW-0067">ATP-binding</keyword>
<feature type="domain" description="Mur ligase C-terminal" evidence="11">
    <location>
        <begin position="308"/>
        <end position="422"/>
    </location>
</feature>
<accession>A0ABW0BXV5</accession>
<keyword evidence="14" id="KW-1185">Reference proteome</keyword>
<keyword evidence="9 10" id="KW-0133">Cell shape</keyword>
<comment type="pathway">
    <text evidence="2 9 10">Cell wall biogenesis; peptidoglycan biosynthesis.</text>
</comment>
<dbReference type="Pfam" id="PF21799">
    <property type="entry name" value="MurD-like_N"/>
    <property type="match status" value="1"/>
</dbReference>
<name>A0ABW0BXV5_9BACT</name>
<dbReference type="SUPFAM" id="SSF53244">
    <property type="entry name" value="MurD-like peptide ligases, peptide-binding domain"/>
    <property type="match status" value="1"/>
</dbReference>
<feature type="binding site" evidence="9">
    <location>
        <begin position="109"/>
        <end position="115"/>
    </location>
    <ligand>
        <name>ATP</name>
        <dbReference type="ChEBI" id="CHEBI:30616"/>
    </ligand>
</feature>
<dbReference type="InterPro" id="IPR036565">
    <property type="entry name" value="Mur-like_cat_sf"/>
</dbReference>
<evidence type="ECO:0000259" key="11">
    <source>
        <dbReference type="Pfam" id="PF02875"/>
    </source>
</evidence>
<dbReference type="Gene3D" id="3.40.50.720">
    <property type="entry name" value="NAD(P)-binding Rossmann-like Domain"/>
    <property type="match status" value="1"/>
</dbReference>
<dbReference type="InterPro" id="IPR005762">
    <property type="entry name" value="MurD"/>
</dbReference>
<gene>
    <name evidence="9 13" type="primary">murD</name>
    <name evidence="13" type="ORF">ACFPIK_08435</name>
</gene>
<dbReference type="PANTHER" id="PTHR43692:SF1">
    <property type="entry name" value="UDP-N-ACETYLMURAMOYLALANINE--D-GLUTAMATE LIGASE"/>
    <property type="match status" value="1"/>
</dbReference>
<dbReference type="RefSeq" id="WP_377914175.1">
    <property type="nucleotide sequence ID" value="NZ_JBHSKS010000005.1"/>
</dbReference>
<keyword evidence="6 9" id="KW-0547">Nucleotide-binding</keyword>
<evidence type="ECO:0000256" key="3">
    <source>
        <dbReference type="ARBA" id="ARBA00022490"/>
    </source>
</evidence>
<keyword evidence="3 9" id="KW-0963">Cytoplasm</keyword>
<evidence type="ECO:0000256" key="6">
    <source>
        <dbReference type="ARBA" id="ARBA00022741"/>
    </source>
</evidence>
<evidence type="ECO:0000256" key="8">
    <source>
        <dbReference type="ARBA" id="ARBA00023306"/>
    </source>
</evidence>